<sequence>MMRLGLVDFIAFGDVRKSRRTLAVSNSNKFMLAKQPMYLSISSHSAWFANLGGRYVSGNQATWNVLYLPFPILDIHSFNEKIYTISSNCHLFEVTLNAPCLTLLGMTNFPEGTLTPGVRKLGENSLCGELYCTRCVRGL</sequence>
<dbReference type="PANTHER" id="PTHR45463:SF8">
    <property type="entry name" value="OS09G0392200 PROTEIN"/>
    <property type="match status" value="1"/>
</dbReference>
<organism evidence="1 2">
    <name type="scientific">Helianthus annuus</name>
    <name type="common">Common sunflower</name>
    <dbReference type="NCBI Taxonomy" id="4232"/>
    <lineage>
        <taxon>Eukaryota</taxon>
        <taxon>Viridiplantae</taxon>
        <taxon>Streptophyta</taxon>
        <taxon>Embryophyta</taxon>
        <taxon>Tracheophyta</taxon>
        <taxon>Spermatophyta</taxon>
        <taxon>Magnoliopsida</taxon>
        <taxon>eudicotyledons</taxon>
        <taxon>Gunneridae</taxon>
        <taxon>Pentapetalae</taxon>
        <taxon>asterids</taxon>
        <taxon>campanulids</taxon>
        <taxon>Asterales</taxon>
        <taxon>Asteraceae</taxon>
        <taxon>Asteroideae</taxon>
        <taxon>Heliantheae alliance</taxon>
        <taxon>Heliantheae</taxon>
        <taxon>Helianthus</taxon>
    </lineage>
</organism>
<dbReference type="AlphaFoldDB" id="A0A9K3DUA1"/>
<proteinExistence type="predicted"/>
<protein>
    <submittedName>
        <fullName evidence="1">Uncharacterized protein</fullName>
    </submittedName>
</protein>
<evidence type="ECO:0000313" key="1">
    <source>
        <dbReference type="EMBL" id="KAF5761075.1"/>
    </source>
</evidence>
<keyword evidence="2" id="KW-1185">Reference proteome</keyword>
<dbReference type="Proteomes" id="UP000215914">
    <property type="component" value="Unassembled WGS sequence"/>
</dbReference>
<evidence type="ECO:0000313" key="2">
    <source>
        <dbReference type="Proteomes" id="UP000215914"/>
    </source>
</evidence>
<comment type="caution">
    <text evidence="1">The sequence shown here is derived from an EMBL/GenBank/DDBJ whole genome shotgun (WGS) entry which is preliminary data.</text>
</comment>
<reference evidence="1" key="1">
    <citation type="journal article" date="2017" name="Nature">
        <title>The sunflower genome provides insights into oil metabolism, flowering and Asterid evolution.</title>
        <authorList>
            <person name="Badouin H."/>
            <person name="Gouzy J."/>
            <person name="Grassa C.J."/>
            <person name="Murat F."/>
            <person name="Staton S.E."/>
            <person name="Cottret L."/>
            <person name="Lelandais-Briere C."/>
            <person name="Owens G.L."/>
            <person name="Carrere S."/>
            <person name="Mayjonade B."/>
            <person name="Legrand L."/>
            <person name="Gill N."/>
            <person name="Kane N.C."/>
            <person name="Bowers J.E."/>
            <person name="Hubner S."/>
            <person name="Bellec A."/>
            <person name="Berard A."/>
            <person name="Berges H."/>
            <person name="Blanchet N."/>
            <person name="Boniface M.C."/>
            <person name="Brunel D."/>
            <person name="Catrice O."/>
            <person name="Chaidir N."/>
            <person name="Claudel C."/>
            <person name="Donnadieu C."/>
            <person name="Faraut T."/>
            <person name="Fievet G."/>
            <person name="Helmstetter N."/>
            <person name="King M."/>
            <person name="Knapp S.J."/>
            <person name="Lai Z."/>
            <person name="Le Paslier M.C."/>
            <person name="Lippi Y."/>
            <person name="Lorenzon L."/>
            <person name="Mandel J.R."/>
            <person name="Marage G."/>
            <person name="Marchand G."/>
            <person name="Marquand E."/>
            <person name="Bret-Mestries E."/>
            <person name="Morien E."/>
            <person name="Nambeesan S."/>
            <person name="Nguyen T."/>
            <person name="Pegot-Espagnet P."/>
            <person name="Pouilly N."/>
            <person name="Raftis F."/>
            <person name="Sallet E."/>
            <person name="Schiex T."/>
            <person name="Thomas J."/>
            <person name="Vandecasteele C."/>
            <person name="Vares D."/>
            <person name="Vear F."/>
            <person name="Vautrin S."/>
            <person name="Crespi M."/>
            <person name="Mangin B."/>
            <person name="Burke J.M."/>
            <person name="Salse J."/>
            <person name="Munos S."/>
            <person name="Vincourt P."/>
            <person name="Rieseberg L.H."/>
            <person name="Langlade N.B."/>
        </authorList>
    </citation>
    <scope>NUCLEOTIDE SEQUENCE</scope>
    <source>
        <tissue evidence="1">Leaves</tissue>
    </source>
</reference>
<name>A0A9K3DUA1_HELAN</name>
<dbReference type="Gramene" id="mRNA:HanXRQr2_Chr16g0760831">
    <property type="protein sequence ID" value="CDS:HanXRQr2_Chr16g0760831.1"/>
    <property type="gene ID" value="HanXRQr2_Chr16g0760831"/>
</dbReference>
<reference evidence="1" key="2">
    <citation type="submission" date="2020-06" db="EMBL/GenBank/DDBJ databases">
        <title>Helianthus annuus Genome sequencing and assembly Release 2.</title>
        <authorList>
            <person name="Gouzy J."/>
            <person name="Langlade N."/>
            <person name="Munos S."/>
        </authorList>
    </citation>
    <scope>NUCLEOTIDE SEQUENCE</scope>
    <source>
        <tissue evidence="1">Leaves</tissue>
    </source>
</reference>
<gene>
    <name evidence="1" type="ORF">HanXRQr2_Chr16g0760831</name>
</gene>
<dbReference type="EMBL" id="MNCJ02000331">
    <property type="protein sequence ID" value="KAF5761075.1"/>
    <property type="molecule type" value="Genomic_DNA"/>
</dbReference>
<dbReference type="PANTHER" id="PTHR45463">
    <property type="entry name" value="OS09G0392200 PROTEIN"/>
    <property type="match status" value="1"/>
</dbReference>
<accession>A0A9K3DUA1</accession>